<dbReference type="Proteomes" id="UP000731465">
    <property type="component" value="Unassembled WGS sequence"/>
</dbReference>
<evidence type="ECO:0000256" key="3">
    <source>
        <dbReference type="ARBA" id="ARBA00022490"/>
    </source>
</evidence>
<evidence type="ECO:0000313" key="12">
    <source>
        <dbReference type="Proteomes" id="UP000731465"/>
    </source>
</evidence>
<comment type="caution">
    <text evidence="11">The sequence shown here is derived from an EMBL/GenBank/DDBJ whole genome shotgun (WGS) entry which is preliminary data.</text>
</comment>
<evidence type="ECO:0000259" key="10">
    <source>
        <dbReference type="Pfam" id="PF08245"/>
    </source>
</evidence>
<name>A0ABS7DFN2_9GAMM</name>
<keyword evidence="4 7" id="KW-0436">Ligase</keyword>
<dbReference type="Gene3D" id="3.40.1190.10">
    <property type="entry name" value="Mur-like, catalytic domain"/>
    <property type="match status" value="1"/>
</dbReference>
<evidence type="ECO:0000259" key="9">
    <source>
        <dbReference type="Pfam" id="PF02875"/>
    </source>
</evidence>
<dbReference type="Pfam" id="PF08245">
    <property type="entry name" value="Mur_ligase_M"/>
    <property type="match status" value="1"/>
</dbReference>
<proteinExistence type="inferred from homology"/>
<dbReference type="SUPFAM" id="SSF53623">
    <property type="entry name" value="MurD-like peptide ligases, catalytic domain"/>
    <property type="match status" value="1"/>
</dbReference>
<evidence type="ECO:0000256" key="1">
    <source>
        <dbReference type="ARBA" id="ARBA00004496"/>
    </source>
</evidence>
<dbReference type="EC" id="6.3.2.9" evidence="7 8"/>
<evidence type="ECO:0000313" key="11">
    <source>
        <dbReference type="EMBL" id="MBW7570116.1"/>
    </source>
</evidence>
<evidence type="ECO:0000256" key="7">
    <source>
        <dbReference type="HAMAP-Rule" id="MF_00639"/>
    </source>
</evidence>
<dbReference type="RefSeq" id="WP_219937335.1">
    <property type="nucleotide sequence ID" value="NZ_JAGFNY010000010.1"/>
</dbReference>
<comment type="function">
    <text evidence="7 8">Cell wall formation. Catalyzes the addition of glutamate to the nucleotide precursor UDP-N-acetylmuramoyl-L-alanine (UMA).</text>
</comment>
<keyword evidence="7 8" id="KW-0573">Peptidoglycan synthesis</keyword>
<dbReference type="InterPro" id="IPR004101">
    <property type="entry name" value="Mur_ligase_C"/>
</dbReference>
<comment type="similarity">
    <text evidence="7">Belongs to the MurCDEF family.</text>
</comment>
<gene>
    <name evidence="7 11" type="primary">murD</name>
    <name evidence="11" type="ORF">J5V48_04325</name>
</gene>
<accession>A0ABS7DFN2</accession>
<dbReference type="Pfam" id="PF02875">
    <property type="entry name" value="Mur_ligase_C"/>
    <property type="match status" value="1"/>
</dbReference>
<organism evidence="11 12">
    <name type="scientific">Succinivibrio faecicola</name>
    <dbReference type="NCBI Taxonomy" id="2820300"/>
    <lineage>
        <taxon>Bacteria</taxon>
        <taxon>Pseudomonadati</taxon>
        <taxon>Pseudomonadota</taxon>
        <taxon>Gammaproteobacteria</taxon>
        <taxon>Aeromonadales</taxon>
        <taxon>Succinivibrionaceae</taxon>
        <taxon>Succinivibrio</taxon>
    </lineage>
</organism>
<feature type="domain" description="Mur ligase C-terminal" evidence="9">
    <location>
        <begin position="304"/>
        <end position="418"/>
    </location>
</feature>
<keyword evidence="7 8" id="KW-0132">Cell division</keyword>
<dbReference type="HAMAP" id="MF_00639">
    <property type="entry name" value="MurD"/>
    <property type="match status" value="1"/>
</dbReference>
<dbReference type="InterPro" id="IPR013221">
    <property type="entry name" value="Mur_ligase_cen"/>
</dbReference>
<dbReference type="Pfam" id="PF21799">
    <property type="entry name" value="MurD-like_N"/>
    <property type="match status" value="1"/>
</dbReference>
<keyword evidence="3 7" id="KW-0963">Cytoplasm</keyword>
<evidence type="ECO:0000256" key="4">
    <source>
        <dbReference type="ARBA" id="ARBA00022598"/>
    </source>
</evidence>
<feature type="binding site" evidence="7">
    <location>
        <begin position="114"/>
        <end position="120"/>
    </location>
    <ligand>
        <name>ATP</name>
        <dbReference type="ChEBI" id="CHEBI:30616"/>
    </ligand>
</feature>
<dbReference type="GO" id="GO:0008764">
    <property type="term" value="F:UDP-N-acetylmuramoylalanine-D-glutamate ligase activity"/>
    <property type="evidence" value="ECO:0007669"/>
    <property type="project" value="UniProtKB-EC"/>
</dbReference>
<dbReference type="Gene3D" id="3.90.190.20">
    <property type="entry name" value="Mur ligase, C-terminal domain"/>
    <property type="match status" value="1"/>
</dbReference>
<dbReference type="SUPFAM" id="SSF53244">
    <property type="entry name" value="MurD-like peptide ligases, peptide-binding domain"/>
    <property type="match status" value="1"/>
</dbReference>
<comment type="catalytic activity">
    <reaction evidence="7 8">
        <text>UDP-N-acetyl-alpha-D-muramoyl-L-alanine + D-glutamate + ATP = UDP-N-acetyl-alpha-D-muramoyl-L-alanyl-D-glutamate + ADP + phosphate + H(+)</text>
        <dbReference type="Rhea" id="RHEA:16429"/>
        <dbReference type="ChEBI" id="CHEBI:15378"/>
        <dbReference type="ChEBI" id="CHEBI:29986"/>
        <dbReference type="ChEBI" id="CHEBI:30616"/>
        <dbReference type="ChEBI" id="CHEBI:43474"/>
        <dbReference type="ChEBI" id="CHEBI:83898"/>
        <dbReference type="ChEBI" id="CHEBI:83900"/>
        <dbReference type="ChEBI" id="CHEBI:456216"/>
        <dbReference type="EC" id="6.3.2.9"/>
    </reaction>
</comment>
<protein>
    <recommendedName>
        <fullName evidence="7 8">UDP-N-acetylmuramoylalanine--D-glutamate ligase</fullName>
        <ecNumber evidence="7 8">6.3.2.9</ecNumber>
    </recommendedName>
    <alternativeName>
        <fullName evidence="7">D-glutamic acid-adding enzyme</fullName>
    </alternativeName>
    <alternativeName>
        <fullName evidence="7">UDP-N-acetylmuramoyl-L-alanyl-D-glutamate synthetase</fullName>
    </alternativeName>
</protein>
<keyword evidence="12" id="KW-1185">Reference proteome</keyword>
<sequence>MDTSLNQKKVAVVGLGMSNISVIRYLIKHDLKKFTAFDTRQNPPHISDLPVGIDLHLGPLDKEVLATYDMVVIGPGISIYQEEIAYAKSCGVEIVGDIELFARVAKAPIVGITGSNGKSTVTSLVAYMANVANIKVGLGGNIGIPVFDILSDDIELYVLELSSFELETCVSLKLKAATILNVSEDHLDRYHGSIEEYAMAKQVAYHNAQNIIINRQDERTKPILKGDYKIKSFGSDYKEYGLEKTIFATYLTVDSKRILNVNELKIYGEHNYLNALACMALADSVGIDRKAQVEALRTFTGLPHRCQLVKVLNDVSYYNDSKATNVASTEAAIAGLRDLHKNGIILLAGGLGKGQDFTPLKKYLGKEISKVFCFGKDKQQILDLSSEYCINVETMQEALNRSKEIARSGQAVLLSPACASFDQFKGFEHRGQVFVELVSSLES</sequence>
<dbReference type="InterPro" id="IPR036615">
    <property type="entry name" value="Mur_ligase_C_dom_sf"/>
</dbReference>
<keyword evidence="7 8" id="KW-0131">Cell cycle</keyword>
<evidence type="ECO:0000256" key="6">
    <source>
        <dbReference type="ARBA" id="ARBA00022840"/>
    </source>
</evidence>
<feature type="domain" description="Mur ligase central" evidence="10">
    <location>
        <begin position="112"/>
        <end position="282"/>
    </location>
</feature>
<dbReference type="EMBL" id="JAGFNY010000010">
    <property type="protein sequence ID" value="MBW7570116.1"/>
    <property type="molecule type" value="Genomic_DNA"/>
</dbReference>
<keyword evidence="7 8" id="KW-0133">Cell shape</keyword>
<evidence type="ECO:0000256" key="5">
    <source>
        <dbReference type="ARBA" id="ARBA00022741"/>
    </source>
</evidence>
<keyword evidence="5 7" id="KW-0547">Nucleotide-binding</keyword>
<dbReference type="InterPro" id="IPR005762">
    <property type="entry name" value="MurD"/>
</dbReference>
<comment type="pathway">
    <text evidence="2 7 8">Cell wall biogenesis; peptidoglycan biosynthesis.</text>
</comment>
<dbReference type="Gene3D" id="3.40.50.720">
    <property type="entry name" value="NAD(P)-binding Rossmann-like Domain"/>
    <property type="match status" value="1"/>
</dbReference>
<evidence type="ECO:0000256" key="2">
    <source>
        <dbReference type="ARBA" id="ARBA00004752"/>
    </source>
</evidence>
<dbReference type="NCBIfam" id="TIGR01087">
    <property type="entry name" value="murD"/>
    <property type="match status" value="1"/>
</dbReference>
<keyword evidence="7 8" id="KW-0961">Cell wall biogenesis/degradation</keyword>
<dbReference type="SUPFAM" id="SSF51984">
    <property type="entry name" value="MurCD N-terminal domain"/>
    <property type="match status" value="1"/>
</dbReference>
<comment type="subcellular location">
    <subcellularLocation>
        <location evidence="1 7 8">Cytoplasm</location>
    </subcellularLocation>
</comment>
<keyword evidence="6 7" id="KW-0067">ATP-binding</keyword>
<dbReference type="InterPro" id="IPR036565">
    <property type="entry name" value="Mur-like_cat_sf"/>
</dbReference>
<reference evidence="11 12" key="1">
    <citation type="submission" date="2021-03" db="EMBL/GenBank/DDBJ databases">
        <title>Succinivibrio sp. nov. isolated from feces of cow.</title>
        <authorList>
            <person name="Choi J.-Y."/>
        </authorList>
    </citation>
    <scope>NUCLEOTIDE SEQUENCE [LARGE SCALE GENOMIC DNA]</scope>
    <source>
        <strain evidence="11 12">AGMB01872</strain>
    </source>
</reference>
<evidence type="ECO:0000256" key="8">
    <source>
        <dbReference type="RuleBase" id="RU003664"/>
    </source>
</evidence>
<dbReference type="PANTHER" id="PTHR43692:SF1">
    <property type="entry name" value="UDP-N-ACETYLMURAMOYLALANINE--D-GLUTAMATE LIGASE"/>
    <property type="match status" value="1"/>
</dbReference>
<dbReference type="PANTHER" id="PTHR43692">
    <property type="entry name" value="UDP-N-ACETYLMURAMOYLALANINE--D-GLUTAMATE LIGASE"/>
    <property type="match status" value="1"/>
</dbReference>